<dbReference type="PANTHER" id="PTHR46072:SF7">
    <property type="entry name" value="AMIDASE"/>
    <property type="match status" value="1"/>
</dbReference>
<dbReference type="PANTHER" id="PTHR46072">
    <property type="entry name" value="AMIDASE-RELATED-RELATED"/>
    <property type="match status" value="1"/>
</dbReference>
<dbReference type="PROSITE" id="PS00571">
    <property type="entry name" value="AMIDASES"/>
    <property type="match status" value="1"/>
</dbReference>
<evidence type="ECO:0000313" key="8">
    <source>
        <dbReference type="EMBL" id="KAK3214734.1"/>
    </source>
</evidence>
<feature type="active site" description="Charge relay system" evidence="5">
    <location>
        <position position="131"/>
    </location>
</feature>
<feature type="binding site" evidence="6">
    <location>
        <position position="215"/>
    </location>
    <ligand>
        <name>substrate</name>
    </ligand>
</feature>
<evidence type="ECO:0000256" key="3">
    <source>
        <dbReference type="ARBA" id="ARBA00012922"/>
    </source>
</evidence>
<evidence type="ECO:0000256" key="2">
    <source>
        <dbReference type="ARBA" id="ARBA00009199"/>
    </source>
</evidence>
<feature type="active site" description="Charge relay system" evidence="5">
    <location>
        <position position="215"/>
    </location>
</feature>
<dbReference type="AlphaFoldDB" id="A0AAN6RLJ1"/>
<dbReference type="InterPro" id="IPR020556">
    <property type="entry name" value="Amidase_CS"/>
</dbReference>
<sequence>MAISWQGIAKQKRESILAAIPAEWRIENIPSVEDKRDVTGAYIRSFLSESEVEITETDAVKIVEKTTSGQWKAVDVTRAFCHRASLAHQLLNCLHEIFFDAALESAHALDDYFHKYGKPIGPLHGLPVSLKDQLHIKDVETTMGYVGWIGTFEGKTGTGKEKVYESEMVKELRNLGAVMYCKTSVPHTLMSGETVNNIIGYTLNPKNRNLTAGGSSGGEGALIGIRGSPVGFGTDIGGSIRIPAAFNGLYGLRPSVGRLPYEGMGPLATTAGSLRLLVKAILSQQPWLHDPLVHEIPWRESHEQEIQSLIRSESSSSGKLCFGVMATDGIVKPSPPILRAIDIVVKALRSQGHEVIEWQPPFHGDIVEEAAKTWDFDGGADIKGAFSLSNEPMSQQVANFEKLDKQYSAAEIAAVNVRLRQLKKDYLEYWNSTAKLSRTGRCVDAVVCPVAPWPAARPQWFAYYGYSLWVNALDYTSVVVPVTEVDKKIDTVDAGYEPTDERDKSCYESYDPEIYDGAHVSVQIVGRRLQEEKMLGIAEYVGGLIGK</sequence>
<evidence type="ECO:0000256" key="6">
    <source>
        <dbReference type="PIRSR" id="PIRSR001221-2"/>
    </source>
</evidence>
<keyword evidence="4" id="KW-0378">Hydrolase</keyword>
<feature type="domain" description="Amidase" evidence="7">
    <location>
        <begin position="75"/>
        <end position="535"/>
    </location>
</feature>
<evidence type="ECO:0000313" key="9">
    <source>
        <dbReference type="Proteomes" id="UP001280581"/>
    </source>
</evidence>
<feature type="binding site" evidence="6">
    <location>
        <position position="189"/>
    </location>
    <ligand>
        <name>substrate</name>
    </ligand>
</feature>
<dbReference type="EMBL" id="WVTA01000003">
    <property type="protein sequence ID" value="KAK3214734.1"/>
    <property type="molecule type" value="Genomic_DNA"/>
</dbReference>
<protein>
    <recommendedName>
        <fullName evidence="3">amidase</fullName>
        <ecNumber evidence="3">3.5.1.4</ecNumber>
    </recommendedName>
</protein>
<comment type="caution">
    <text evidence="8">The sequence shown here is derived from an EMBL/GenBank/DDBJ whole genome shotgun (WGS) entry which is preliminary data.</text>
</comment>
<dbReference type="Pfam" id="PF01425">
    <property type="entry name" value="Amidase"/>
    <property type="match status" value="1"/>
</dbReference>
<evidence type="ECO:0000256" key="4">
    <source>
        <dbReference type="ARBA" id="ARBA00022801"/>
    </source>
</evidence>
<comment type="similarity">
    <text evidence="2">Belongs to the amidase family.</text>
</comment>
<dbReference type="InterPro" id="IPR036928">
    <property type="entry name" value="AS_sf"/>
</dbReference>
<dbReference type="EC" id="3.5.1.4" evidence="3"/>
<comment type="catalytic activity">
    <reaction evidence="1">
        <text>a monocarboxylic acid amide + H2O = a monocarboxylate + NH4(+)</text>
        <dbReference type="Rhea" id="RHEA:12020"/>
        <dbReference type="ChEBI" id="CHEBI:15377"/>
        <dbReference type="ChEBI" id="CHEBI:28938"/>
        <dbReference type="ChEBI" id="CHEBI:35757"/>
        <dbReference type="ChEBI" id="CHEBI:83628"/>
        <dbReference type="EC" id="3.5.1.4"/>
    </reaction>
</comment>
<evidence type="ECO:0000256" key="1">
    <source>
        <dbReference type="ARBA" id="ARBA00001311"/>
    </source>
</evidence>
<organism evidence="8 9">
    <name type="scientific">Pseudopithomyces chartarum</name>
    <dbReference type="NCBI Taxonomy" id="1892770"/>
    <lineage>
        <taxon>Eukaryota</taxon>
        <taxon>Fungi</taxon>
        <taxon>Dikarya</taxon>
        <taxon>Ascomycota</taxon>
        <taxon>Pezizomycotina</taxon>
        <taxon>Dothideomycetes</taxon>
        <taxon>Pleosporomycetidae</taxon>
        <taxon>Pleosporales</taxon>
        <taxon>Massarineae</taxon>
        <taxon>Didymosphaeriaceae</taxon>
        <taxon>Pseudopithomyces</taxon>
    </lineage>
</organism>
<evidence type="ECO:0000259" key="7">
    <source>
        <dbReference type="Pfam" id="PF01425"/>
    </source>
</evidence>
<gene>
    <name evidence="8" type="ORF">GRF29_19g1121690</name>
</gene>
<dbReference type="Gene3D" id="3.90.1300.10">
    <property type="entry name" value="Amidase signature (AS) domain"/>
    <property type="match status" value="1"/>
</dbReference>
<dbReference type="SUPFAM" id="SSF75304">
    <property type="entry name" value="Amidase signature (AS) enzymes"/>
    <property type="match status" value="1"/>
</dbReference>
<feature type="active site" description="Acyl-ester intermediate" evidence="5">
    <location>
        <position position="239"/>
    </location>
</feature>
<dbReference type="Proteomes" id="UP001280581">
    <property type="component" value="Unassembled WGS sequence"/>
</dbReference>
<dbReference type="PIRSF" id="PIRSF001221">
    <property type="entry name" value="Amidase_fungi"/>
    <property type="match status" value="1"/>
</dbReference>
<keyword evidence="9" id="KW-1185">Reference proteome</keyword>
<dbReference type="InterPro" id="IPR023631">
    <property type="entry name" value="Amidase_dom"/>
</dbReference>
<name>A0AAN6RLJ1_9PLEO</name>
<reference evidence="8 9" key="1">
    <citation type="submission" date="2021-02" db="EMBL/GenBank/DDBJ databases">
        <title>Genome assembly of Pseudopithomyces chartarum.</title>
        <authorList>
            <person name="Jauregui R."/>
            <person name="Singh J."/>
            <person name="Voisey C."/>
        </authorList>
    </citation>
    <scope>NUCLEOTIDE SEQUENCE [LARGE SCALE GENOMIC DNA]</scope>
    <source>
        <strain evidence="8 9">AGR01</strain>
    </source>
</reference>
<feature type="binding site" evidence="6">
    <location>
        <begin position="236"/>
        <end position="239"/>
    </location>
    <ligand>
        <name>substrate</name>
    </ligand>
</feature>
<proteinExistence type="inferred from homology"/>
<dbReference type="GO" id="GO:0004040">
    <property type="term" value="F:amidase activity"/>
    <property type="evidence" value="ECO:0007669"/>
    <property type="project" value="UniProtKB-EC"/>
</dbReference>
<accession>A0AAN6RLJ1</accession>
<evidence type="ECO:0000256" key="5">
    <source>
        <dbReference type="PIRSR" id="PIRSR001221-1"/>
    </source>
</evidence>